<organism evidence="2">
    <name type="scientific">Cupriavidus necator</name>
    <name type="common">Alcaligenes eutrophus</name>
    <name type="synonym">Ralstonia eutropha</name>
    <dbReference type="NCBI Taxonomy" id="106590"/>
    <lineage>
        <taxon>Bacteria</taxon>
        <taxon>Pseudomonadati</taxon>
        <taxon>Pseudomonadota</taxon>
        <taxon>Betaproteobacteria</taxon>
        <taxon>Burkholderiales</taxon>
        <taxon>Burkholderiaceae</taxon>
        <taxon>Cupriavidus</taxon>
    </lineage>
</organism>
<feature type="region of interest" description="Disordered" evidence="1">
    <location>
        <begin position="1"/>
        <end position="29"/>
    </location>
</feature>
<evidence type="ECO:0000313" key="2">
    <source>
        <dbReference type="EMBL" id="SCU75847.1"/>
    </source>
</evidence>
<dbReference type="EMBL" id="FMSH01000173">
    <property type="protein sequence ID" value="SCU75847.1"/>
    <property type="molecule type" value="Genomic_DNA"/>
</dbReference>
<dbReference type="AlphaFoldDB" id="A0A1K0IET9"/>
<accession>A0A1K0IET9</accession>
<proteinExistence type="predicted"/>
<protein>
    <submittedName>
        <fullName evidence="2">Uncharacterized protein</fullName>
    </submittedName>
</protein>
<name>A0A1K0IET9_CUPNE</name>
<reference evidence="2" key="1">
    <citation type="submission" date="2016-09" db="EMBL/GenBank/DDBJ databases">
        <authorList>
            <person name="Capua I."/>
            <person name="De Benedictis P."/>
            <person name="Joannis T."/>
            <person name="Lombin L.H."/>
            <person name="Cattoli G."/>
        </authorList>
    </citation>
    <scope>NUCLEOTIDE SEQUENCE</scope>
    <source>
        <strain evidence="2">B9</strain>
    </source>
</reference>
<gene>
    <name evidence="2" type="ORF">CNECB9_2540080</name>
</gene>
<evidence type="ECO:0000256" key="1">
    <source>
        <dbReference type="SAM" id="MobiDB-lite"/>
    </source>
</evidence>
<sequence length="29" mass="3163">MDEQATGACSPEMIDQADCEQADSFVSQR</sequence>